<dbReference type="Gene3D" id="3.90.280.10">
    <property type="entry name" value="PEBP-like"/>
    <property type="match status" value="1"/>
</dbReference>
<accession>A0AAV4NKL8</accession>
<proteinExistence type="predicted"/>
<gene>
    <name evidence="1" type="primary">OV16</name>
    <name evidence="1" type="ORF">CDAR_264651</name>
</gene>
<sequence>MTVLSSSPRLMGGLSVFVFVKQVGISVTCYKSSSTQQEQLTRRIELELEDSVTMFQLVCQLFLVLPICILAQDGECDLSSFLTCGLVPDLIPKVPEKPLTIEYDGHSVTCGTELNCNITQNTPTKVSFEADEAKCYTLIMFDPDYPSRQNSTLSCFRHWLLENIEGGIVSNGIEISPYHPPDPPVGSGYHRYIFLVYEQPENSELYDFCDDTIRTNFDMAGFVQERNLLGPISSFFKTNRMYQLVTVVQNIFFRIYCIEFITSLYGRFIKMWYFPKFINVFI</sequence>
<dbReference type="InterPro" id="IPR036610">
    <property type="entry name" value="PEBP-like_sf"/>
</dbReference>
<name>A0AAV4NKL8_9ARAC</name>
<comment type="caution">
    <text evidence="1">The sequence shown here is derived from an EMBL/GenBank/DDBJ whole genome shotgun (WGS) entry which is preliminary data.</text>
</comment>
<reference evidence="1 2" key="1">
    <citation type="submission" date="2021-06" db="EMBL/GenBank/DDBJ databases">
        <title>Caerostris darwini draft genome.</title>
        <authorList>
            <person name="Kono N."/>
            <person name="Arakawa K."/>
        </authorList>
    </citation>
    <scope>NUCLEOTIDE SEQUENCE [LARGE SCALE GENOMIC DNA]</scope>
</reference>
<dbReference type="InterPro" id="IPR035810">
    <property type="entry name" value="PEBP_euk"/>
</dbReference>
<dbReference type="EMBL" id="BPLQ01001782">
    <property type="protein sequence ID" value="GIX85357.1"/>
    <property type="molecule type" value="Genomic_DNA"/>
</dbReference>
<dbReference type="PANTHER" id="PTHR11362:SF82">
    <property type="entry name" value="PHOSPHATIDYLETHANOLAMINE-BINDING PROTEIN 4"/>
    <property type="match status" value="1"/>
</dbReference>
<evidence type="ECO:0000313" key="1">
    <source>
        <dbReference type="EMBL" id="GIX85357.1"/>
    </source>
</evidence>
<dbReference type="Proteomes" id="UP001054837">
    <property type="component" value="Unassembled WGS sequence"/>
</dbReference>
<dbReference type="AlphaFoldDB" id="A0AAV4NKL8"/>
<dbReference type="PANTHER" id="PTHR11362">
    <property type="entry name" value="PHOSPHATIDYLETHANOLAMINE-BINDING PROTEIN"/>
    <property type="match status" value="1"/>
</dbReference>
<protein>
    <submittedName>
        <fullName evidence="1">OV-16 antigen</fullName>
    </submittedName>
</protein>
<evidence type="ECO:0000313" key="2">
    <source>
        <dbReference type="Proteomes" id="UP001054837"/>
    </source>
</evidence>
<dbReference type="Pfam" id="PF01161">
    <property type="entry name" value="PBP"/>
    <property type="match status" value="1"/>
</dbReference>
<organism evidence="1 2">
    <name type="scientific">Caerostris darwini</name>
    <dbReference type="NCBI Taxonomy" id="1538125"/>
    <lineage>
        <taxon>Eukaryota</taxon>
        <taxon>Metazoa</taxon>
        <taxon>Ecdysozoa</taxon>
        <taxon>Arthropoda</taxon>
        <taxon>Chelicerata</taxon>
        <taxon>Arachnida</taxon>
        <taxon>Araneae</taxon>
        <taxon>Araneomorphae</taxon>
        <taxon>Entelegynae</taxon>
        <taxon>Araneoidea</taxon>
        <taxon>Araneidae</taxon>
        <taxon>Caerostris</taxon>
    </lineage>
</organism>
<dbReference type="SUPFAM" id="SSF49777">
    <property type="entry name" value="PEBP-like"/>
    <property type="match status" value="1"/>
</dbReference>
<dbReference type="CDD" id="cd00866">
    <property type="entry name" value="PEBP_euk"/>
    <property type="match status" value="1"/>
</dbReference>
<dbReference type="InterPro" id="IPR008914">
    <property type="entry name" value="PEBP"/>
</dbReference>
<keyword evidence="2" id="KW-1185">Reference proteome</keyword>